<sequence length="126" mass="14081">MVKEFVAEESECSLLITYCPRDISIRDGRDCSEDCVMNPLDKFTQIIWSNSGRIARCSRKCDVTVKVCSTAVSKSLAKTYSRHLEGRGTRGRHLSSGVNSEDQLGKELITKLRKLQDTVGNPNFPP</sequence>
<dbReference type="EMBL" id="JALNTZ010000006">
    <property type="protein sequence ID" value="KAJ3649817.1"/>
    <property type="molecule type" value="Genomic_DNA"/>
</dbReference>
<name>A0AA38I5U5_9CUCU</name>
<evidence type="ECO:0000313" key="1">
    <source>
        <dbReference type="EMBL" id="KAJ3649817.1"/>
    </source>
</evidence>
<evidence type="ECO:0000313" key="2">
    <source>
        <dbReference type="Proteomes" id="UP001168821"/>
    </source>
</evidence>
<comment type="caution">
    <text evidence="1">The sequence shown here is derived from an EMBL/GenBank/DDBJ whole genome shotgun (WGS) entry which is preliminary data.</text>
</comment>
<organism evidence="1 2">
    <name type="scientific">Zophobas morio</name>
    <dbReference type="NCBI Taxonomy" id="2755281"/>
    <lineage>
        <taxon>Eukaryota</taxon>
        <taxon>Metazoa</taxon>
        <taxon>Ecdysozoa</taxon>
        <taxon>Arthropoda</taxon>
        <taxon>Hexapoda</taxon>
        <taxon>Insecta</taxon>
        <taxon>Pterygota</taxon>
        <taxon>Neoptera</taxon>
        <taxon>Endopterygota</taxon>
        <taxon>Coleoptera</taxon>
        <taxon>Polyphaga</taxon>
        <taxon>Cucujiformia</taxon>
        <taxon>Tenebrionidae</taxon>
        <taxon>Zophobas</taxon>
    </lineage>
</organism>
<protein>
    <submittedName>
        <fullName evidence="1">Uncharacterized protein</fullName>
    </submittedName>
</protein>
<proteinExistence type="predicted"/>
<dbReference type="Proteomes" id="UP001168821">
    <property type="component" value="Unassembled WGS sequence"/>
</dbReference>
<dbReference type="AlphaFoldDB" id="A0AA38I5U5"/>
<accession>A0AA38I5U5</accession>
<gene>
    <name evidence="1" type="ORF">Zmor_021537</name>
</gene>
<reference evidence="1" key="1">
    <citation type="journal article" date="2023" name="G3 (Bethesda)">
        <title>Whole genome assemblies of Zophobas morio and Tenebrio molitor.</title>
        <authorList>
            <person name="Kaur S."/>
            <person name="Stinson S.A."/>
            <person name="diCenzo G.C."/>
        </authorList>
    </citation>
    <scope>NUCLEOTIDE SEQUENCE</scope>
    <source>
        <strain evidence="1">QUZm001</strain>
    </source>
</reference>
<keyword evidence="2" id="KW-1185">Reference proteome</keyword>